<dbReference type="InterPro" id="IPR002668">
    <property type="entry name" value="CNT_N_dom"/>
</dbReference>
<dbReference type="InterPro" id="IPR018270">
    <property type="entry name" value="C_nuclsd_transpt_met_bac"/>
</dbReference>
<organism evidence="11 12">
    <name type="scientific">Aeromonas cavernicola</name>
    <dbReference type="NCBI Taxonomy" id="1006623"/>
    <lineage>
        <taxon>Bacteria</taxon>
        <taxon>Pseudomonadati</taxon>
        <taxon>Pseudomonadota</taxon>
        <taxon>Gammaproteobacteria</taxon>
        <taxon>Aeromonadales</taxon>
        <taxon>Aeromonadaceae</taxon>
        <taxon>Aeromonas</taxon>
    </lineage>
</organism>
<dbReference type="PANTHER" id="PTHR10590">
    <property type="entry name" value="SODIUM/NUCLEOSIDE COTRANSPORTER"/>
    <property type="match status" value="1"/>
</dbReference>
<feature type="domain" description="Nucleoside transporter/FeoB GTPase Gate" evidence="10">
    <location>
        <begin position="94"/>
        <end position="191"/>
    </location>
</feature>
<comment type="subcellular location">
    <subcellularLocation>
        <location evidence="1">Cell membrane</location>
        <topology evidence="1">Multi-pass membrane protein</topology>
    </subcellularLocation>
</comment>
<protein>
    <recommendedName>
        <fullName evidence="7">Nucleoside permease</fullName>
    </recommendedName>
</protein>
<dbReference type="InterPro" id="IPR011657">
    <property type="entry name" value="CNT_C_dom"/>
</dbReference>
<dbReference type="GO" id="GO:0005886">
    <property type="term" value="C:plasma membrane"/>
    <property type="evidence" value="ECO:0007669"/>
    <property type="project" value="UniProtKB-SubCell"/>
</dbReference>
<feature type="transmembrane region" description="Helical" evidence="7">
    <location>
        <begin position="398"/>
        <end position="419"/>
    </location>
</feature>
<feature type="transmembrane region" description="Helical" evidence="7">
    <location>
        <begin position="168"/>
        <end position="190"/>
    </location>
</feature>
<dbReference type="GO" id="GO:0015293">
    <property type="term" value="F:symporter activity"/>
    <property type="evidence" value="ECO:0007669"/>
    <property type="project" value="TreeGrafter"/>
</dbReference>
<feature type="transmembrane region" description="Helical" evidence="7">
    <location>
        <begin position="357"/>
        <end position="378"/>
    </location>
</feature>
<evidence type="ECO:0000313" key="11">
    <source>
        <dbReference type="EMBL" id="PJG60001.1"/>
    </source>
</evidence>
<dbReference type="OrthoDB" id="9766455at2"/>
<feature type="domain" description="Concentrative nucleoside transporter C-terminal" evidence="9">
    <location>
        <begin position="196"/>
        <end position="413"/>
    </location>
</feature>
<dbReference type="Pfam" id="PF07670">
    <property type="entry name" value="Gate"/>
    <property type="match status" value="1"/>
</dbReference>
<feature type="domain" description="Concentrative nucleoside transporter N-terminal" evidence="8">
    <location>
        <begin position="7"/>
        <end position="80"/>
    </location>
</feature>
<reference evidence="11 12" key="1">
    <citation type="submission" date="2017-11" db="EMBL/GenBank/DDBJ databases">
        <title>Draft genome sequence of environmental isolate Aeromonas cavernicola sp. nov. MDC 2508.</title>
        <authorList>
            <person name="Colston S.M."/>
            <person name="Navarro A."/>
            <person name="Martinez-Murcia A.J."/>
            <person name="Graf J."/>
        </authorList>
    </citation>
    <scope>NUCLEOTIDE SEQUENCE [LARGE SCALE GENOMIC DNA]</scope>
    <source>
        <strain evidence="11 12">MDC 2508</strain>
    </source>
</reference>
<evidence type="ECO:0000313" key="12">
    <source>
        <dbReference type="Proteomes" id="UP000235861"/>
    </source>
</evidence>
<evidence type="ECO:0000256" key="4">
    <source>
        <dbReference type="ARBA" id="ARBA00022692"/>
    </source>
</evidence>
<feature type="transmembrane region" description="Helical" evidence="7">
    <location>
        <begin position="29"/>
        <end position="50"/>
    </location>
</feature>
<evidence type="ECO:0000259" key="10">
    <source>
        <dbReference type="Pfam" id="PF07670"/>
    </source>
</evidence>
<dbReference type="GO" id="GO:0005337">
    <property type="term" value="F:nucleoside transmembrane transporter activity"/>
    <property type="evidence" value="ECO:0007669"/>
    <property type="project" value="InterPro"/>
</dbReference>
<keyword evidence="5 7" id="KW-1133">Transmembrane helix</keyword>
<evidence type="ECO:0000256" key="2">
    <source>
        <dbReference type="ARBA" id="ARBA00009033"/>
    </source>
</evidence>
<dbReference type="AlphaFoldDB" id="A0A2H9U7M2"/>
<feature type="transmembrane region" description="Helical" evidence="7">
    <location>
        <begin position="292"/>
        <end position="313"/>
    </location>
</feature>
<keyword evidence="3" id="KW-1003">Cell membrane</keyword>
<dbReference type="EMBL" id="PGGC01000038">
    <property type="protein sequence ID" value="PJG60001.1"/>
    <property type="molecule type" value="Genomic_DNA"/>
</dbReference>
<comment type="caution">
    <text evidence="11">The sequence shown here is derived from an EMBL/GenBank/DDBJ whole genome shotgun (WGS) entry which is preliminary data.</text>
</comment>
<dbReference type="NCBIfam" id="TIGR00804">
    <property type="entry name" value="nupC"/>
    <property type="match status" value="1"/>
</dbReference>
<proteinExistence type="inferred from homology"/>
<feature type="transmembrane region" description="Helical" evidence="7">
    <location>
        <begin position="254"/>
        <end position="272"/>
    </location>
</feature>
<evidence type="ECO:0000259" key="9">
    <source>
        <dbReference type="Pfam" id="PF07662"/>
    </source>
</evidence>
<dbReference type="PANTHER" id="PTHR10590:SF4">
    <property type="entry name" value="SOLUTE CARRIER FAMILY 28 MEMBER 3"/>
    <property type="match status" value="1"/>
</dbReference>
<evidence type="ECO:0000259" key="8">
    <source>
        <dbReference type="Pfam" id="PF01773"/>
    </source>
</evidence>
<dbReference type="InterPro" id="IPR008276">
    <property type="entry name" value="C_nuclsd_transpt"/>
</dbReference>
<dbReference type="Proteomes" id="UP000235861">
    <property type="component" value="Unassembled WGS sequence"/>
</dbReference>
<accession>A0A2H9U7M2</accession>
<feature type="transmembrane region" description="Helical" evidence="7">
    <location>
        <begin position="87"/>
        <end position="113"/>
    </location>
</feature>
<feature type="transmembrane region" description="Helical" evidence="7">
    <location>
        <begin position="196"/>
        <end position="216"/>
    </location>
</feature>
<dbReference type="InterPro" id="IPR011642">
    <property type="entry name" value="Gate_dom"/>
</dbReference>
<dbReference type="Pfam" id="PF01773">
    <property type="entry name" value="Nucleos_tra2_N"/>
    <property type="match status" value="1"/>
</dbReference>
<evidence type="ECO:0000256" key="7">
    <source>
        <dbReference type="RuleBase" id="RU362018"/>
    </source>
</evidence>
<dbReference type="Pfam" id="PF07662">
    <property type="entry name" value="Nucleos_tra2_C"/>
    <property type="match status" value="1"/>
</dbReference>
<keyword evidence="6 7" id="KW-0472">Membrane</keyword>
<keyword evidence="4 7" id="KW-0812">Transmembrane</keyword>
<gene>
    <name evidence="11" type="ORF">CUC53_04395</name>
</gene>
<keyword evidence="7" id="KW-0813">Transport</keyword>
<evidence type="ECO:0000256" key="1">
    <source>
        <dbReference type="ARBA" id="ARBA00004651"/>
    </source>
</evidence>
<keyword evidence="12" id="KW-1185">Reference proteome</keyword>
<comment type="similarity">
    <text evidence="2 7">Belongs to the concentrative nucleoside transporter (CNT) (TC 2.A.41) family.</text>
</comment>
<evidence type="ECO:0000256" key="3">
    <source>
        <dbReference type="ARBA" id="ARBA00022475"/>
    </source>
</evidence>
<evidence type="ECO:0000256" key="6">
    <source>
        <dbReference type="ARBA" id="ARBA00023136"/>
    </source>
</evidence>
<dbReference type="RefSeq" id="WP_100293028.1">
    <property type="nucleotide sequence ID" value="NZ_PGGC01000038.1"/>
</dbReference>
<name>A0A2H9U7M2_9GAMM</name>
<sequence>MFAAGFLGILVLILIAVLASTNRRAIRLRTVGLALALQMIIGALVLYVPLGRRALEGMAHGVEAVLASGKAGIHFLFGNLVNFSVDGIGFVFALNVLPLVVFFSALIAVLYYLGIMQAVIRVIGGAMARLLGISQTESMSAVANVFVGQSEAPLVVKPYMAKMSDSEFFAVMCGGMASVSGTVLAGYALMGVDMQYLLAASFMAAPGGILFAKLIIPETTQPDYVFDNSIQFDGKKPENVLAAAGEGASSGLKLAAAIGAMLIAMIGLVALVNTLLGGVGDLFGITLSLELILGWIFSPIAFLLGVPAADIGIAGAMIGKKLVVNEFVAYKDLSPYLKDAATLTAAGLQVLEEKSKVIISFALCGFANLASMGILIGGLGTLCPSRTDFIARHGLRTVLAATCSNLMSAAIAGIFFSLAQ</sequence>
<evidence type="ECO:0000256" key="5">
    <source>
        <dbReference type="ARBA" id="ARBA00022989"/>
    </source>
</evidence>